<dbReference type="CDD" id="cd02891">
    <property type="entry name" value="A2M_like"/>
    <property type="match status" value="1"/>
</dbReference>
<dbReference type="SUPFAM" id="SSF49464">
    <property type="entry name" value="Carboxypeptidase regulatory domain-like"/>
    <property type="match status" value="1"/>
</dbReference>
<dbReference type="InterPro" id="IPR011626">
    <property type="entry name" value="Alpha-macroglobulin_TED"/>
</dbReference>
<dbReference type="SUPFAM" id="SSF56935">
    <property type="entry name" value="Porins"/>
    <property type="match status" value="1"/>
</dbReference>
<dbReference type="InterPro" id="IPR009048">
    <property type="entry name" value="A-macroglobulin_rcpt-bd"/>
</dbReference>
<keyword evidence="4" id="KW-1015">Disulfide bond</keyword>
<evidence type="ECO:0000313" key="8">
    <source>
        <dbReference type="Proteomes" id="UP000326570"/>
    </source>
</evidence>
<dbReference type="InterPro" id="IPR047565">
    <property type="entry name" value="Alpha-macroglob_thiol-ester_cl"/>
</dbReference>
<dbReference type="Gene3D" id="2.60.40.1930">
    <property type="match status" value="1"/>
</dbReference>
<dbReference type="Pfam" id="PF13620">
    <property type="entry name" value="CarboxypepD_reg"/>
    <property type="match status" value="1"/>
</dbReference>
<evidence type="ECO:0000313" key="7">
    <source>
        <dbReference type="EMBL" id="KAA9345648.1"/>
    </source>
</evidence>
<evidence type="ECO:0000256" key="4">
    <source>
        <dbReference type="ARBA" id="ARBA00023157"/>
    </source>
</evidence>
<dbReference type="Pfam" id="PF01835">
    <property type="entry name" value="MG2"/>
    <property type="match status" value="1"/>
</dbReference>
<evidence type="ECO:0000256" key="1">
    <source>
        <dbReference type="ARBA" id="ARBA00010556"/>
    </source>
</evidence>
<evidence type="ECO:0000256" key="3">
    <source>
        <dbReference type="ARBA" id="ARBA00022966"/>
    </source>
</evidence>
<dbReference type="InterPro" id="IPR002890">
    <property type="entry name" value="MG2"/>
</dbReference>
<keyword evidence="2" id="KW-0732">Signal</keyword>
<reference evidence="7 8" key="1">
    <citation type="submission" date="2019-09" db="EMBL/GenBank/DDBJ databases">
        <title>Genome sequence of Adhaeribacter sp. M2.</title>
        <authorList>
            <person name="Srinivasan S."/>
        </authorList>
    </citation>
    <scope>NUCLEOTIDE SEQUENCE [LARGE SCALE GENOMIC DNA]</scope>
    <source>
        <strain evidence="7 8">M2</strain>
    </source>
</reference>
<dbReference type="SMART" id="SM01419">
    <property type="entry name" value="Thiol-ester_cl"/>
    <property type="match status" value="1"/>
</dbReference>
<dbReference type="Proteomes" id="UP000326570">
    <property type="component" value="Unassembled WGS sequence"/>
</dbReference>
<dbReference type="Pfam" id="PF07677">
    <property type="entry name" value="A2M_recep"/>
    <property type="match status" value="1"/>
</dbReference>
<dbReference type="PANTHER" id="PTHR11412">
    <property type="entry name" value="MACROGLOBULIN / COMPLEMENT"/>
    <property type="match status" value="1"/>
</dbReference>
<feature type="region of interest" description="Disordered" evidence="5">
    <location>
        <begin position="876"/>
        <end position="898"/>
    </location>
</feature>
<organism evidence="7 8">
    <name type="scientific">Adhaeribacter soli</name>
    <dbReference type="NCBI Taxonomy" id="2607655"/>
    <lineage>
        <taxon>Bacteria</taxon>
        <taxon>Pseudomonadati</taxon>
        <taxon>Bacteroidota</taxon>
        <taxon>Cytophagia</taxon>
        <taxon>Cytophagales</taxon>
        <taxon>Hymenobacteraceae</taxon>
        <taxon>Adhaeribacter</taxon>
    </lineage>
</organism>
<dbReference type="InterPro" id="IPR001599">
    <property type="entry name" value="Macroglobln_a2"/>
</dbReference>
<dbReference type="SUPFAM" id="SSF49410">
    <property type="entry name" value="Alpha-macroglobulin receptor domain"/>
    <property type="match status" value="1"/>
</dbReference>
<keyword evidence="3" id="KW-0882">Thioester bond</keyword>
<dbReference type="Gene3D" id="2.60.40.690">
    <property type="entry name" value="Alpha-macroglobulin, receptor-binding domain"/>
    <property type="match status" value="1"/>
</dbReference>
<protein>
    <recommendedName>
        <fullName evidence="6">Alpha-2-macroglobulin domain-containing protein</fullName>
    </recommendedName>
</protein>
<evidence type="ECO:0000259" key="6">
    <source>
        <dbReference type="SMART" id="SM01360"/>
    </source>
</evidence>
<dbReference type="InterPro" id="IPR008930">
    <property type="entry name" value="Terpenoid_cyclase/PrenylTrfase"/>
</dbReference>
<dbReference type="Pfam" id="PF07678">
    <property type="entry name" value="TED_complement"/>
    <property type="match status" value="1"/>
</dbReference>
<keyword evidence="8" id="KW-1185">Reference proteome</keyword>
<dbReference type="InterPro" id="IPR050473">
    <property type="entry name" value="A2M/Complement_sys"/>
</dbReference>
<evidence type="ECO:0000256" key="5">
    <source>
        <dbReference type="SAM" id="MobiDB-lite"/>
    </source>
</evidence>
<dbReference type="Gene3D" id="2.60.40.1120">
    <property type="entry name" value="Carboxypeptidase-like, regulatory domain"/>
    <property type="match status" value="1"/>
</dbReference>
<dbReference type="RefSeq" id="WP_150901791.1">
    <property type="nucleotide sequence ID" value="NZ_VTWT01000001.1"/>
</dbReference>
<name>A0A5N1J9H7_9BACT</name>
<dbReference type="SMART" id="SM01360">
    <property type="entry name" value="A2M"/>
    <property type="match status" value="1"/>
</dbReference>
<dbReference type="SUPFAM" id="SSF48239">
    <property type="entry name" value="Terpenoid cyclases/Protein prenyltransferases"/>
    <property type="match status" value="1"/>
</dbReference>
<feature type="compositionally biased region" description="Basic and acidic residues" evidence="5">
    <location>
        <begin position="880"/>
        <end position="897"/>
    </location>
</feature>
<comment type="similarity">
    <text evidence="1">Belongs to the protease inhibitor I39 (alpha-2-macroglobulin) family. Bacterial alpha-2-macroglobulin subfamily.</text>
</comment>
<dbReference type="Pfam" id="PF00207">
    <property type="entry name" value="A2M"/>
    <property type="match status" value="1"/>
</dbReference>
<gene>
    <name evidence="7" type="ORF">F0P94_00740</name>
</gene>
<comment type="caution">
    <text evidence="7">The sequence shown here is derived from an EMBL/GenBank/DDBJ whole genome shotgun (WGS) entry which is preliminary data.</text>
</comment>
<feature type="domain" description="Alpha-2-macroglobulin" evidence="6">
    <location>
        <begin position="928"/>
        <end position="1018"/>
    </location>
</feature>
<dbReference type="PANTHER" id="PTHR11412:SF136">
    <property type="entry name" value="CD109 ANTIGEN"/>
    <property type="match status" value="1"/>
</dbReference>
<dbReference type="SUPFAM" id="SSF49478">
    <property type="entry name" value="Cna protein B-type domain"/>
    <property type="match status" value="1"/>
</dbReference>
<dbReference type="Gene3D" id="1.50.10.20">
    <property type="match status" value="1"/>
</dbReference>
<proteinExistence type="inferred from homology"/>
<dbReference type="InterPro" id="IPR036595">
    <property type="entry name" value="A-macroglobulin_rcpt-bd_sf"/>
</dbReference>
<dbReference type="GO" id="GO:0005615">
    <property type="term" value="C:extracellular space"/>
    <property type="evidence" value="ECO:0007669"/>
    <property type="project" value="InterPro"/>
</dbReference>
<accession>A0A5N1J9H7</accession>
<dbReference type="EMBL" id="VTWT01000001">
    <property type="protein sequence ID" value="KAA9345648.1"/>
    <property type="molecule type" value="Genomic_DNA"/>
</dbReference>
<sequence>MQSPTTRSELFLVKLSGILLLAAFLWSWKPNPSTIAGFLVDLRLKFNYYSEANYTNKIYLISDKPLYEPGEVVWYSVFNRNGNTLAHQPGQLVIQLIGPQGTVEATQYTNYNSTDNIYKGSFDLKPDQPGGLYKLKVYGNNSGLSENNLAFEREFQVQEVVMPRLKLTLDFEQKAYGPGSLVSAKVKALTNENRPLSGTTFDFVVSLKGEKVEQAKGTIDKKGNALVKFKLPQTLTSTDGHLNLIFKHEGIYESVSKSIPIVLNKVQLNFFPEGGELVNGLQSQLAFRALNEFNKPADVSGQVLDQDGKVVASFSSFHDGMGEFSFKPEADKTYKARLTSPAGITSTYPLPEPMESGYVLQVSRPEGEVLKVNIRSAITARAALVGQIRGQMYYEKVLNLKPGDNPVEFSTADLPIGVLQLTLFDQKTIERAERLVFVNNHKQLQLKIKTDKEKYLPREKVRLTVSATDETGMPMPADVMVSVVDDQLLTYMNDKSSNILSWMLVETEIKGKVEEPRFYFDKEEPKAPVALDLLLKTGGWRRFTWQAVKHVQLPHYQYSGEKLLPKNRYKIEYKIQSGYNEVAGQVSLFNGYPIPQNSQVKLIRQGQLLQTTTPAADGFFRFRNTSQGKYDIEVLMEGYDPGLITGIEVEGYYSPHVKVFYPVKTHTVAGNTGKTKRTTQAVNVTYSPSRYTAKIAGKAIDKATREPLAFATVILKQKGVQKAYGTTDIDGDYAIAGIPPGTYTVETAYVGYRPRVITGVELKEEKTTSLRLELLASVTQLAEVSVTAYREPIIGPEKVGQTLSSEQIRKMATVDVGTRVATASGISSADGGRGLSLRGSRNTGTVYYVNGVKQLVSPNLPASSISSAKPRVIKSNSRNLDNKLETKEGTNKAKTPAEPHSYTRIREFAAPVYTSSEPITERTDFRRTLFWQPALKIGRSGVAVLEFYTGDDITSYNILVEGISTDGSPGRKEHKFYSQLPFSVAAKLPEVTLQHDRLSVPLILKNNTGKDVTGNLNIKHPEGWKFLGQENKNLVVKANSTATFYLDYLVTGASGNSSFAAAFEAQGHRDGFSQPVKVEQRGYPVSQSIAGDHKEKEYQLDMTNMTPGTAQISFSAYPSVVTDLLKGIEGILREPYGCFEQTASSSYPNLMVLDYLKEQDKPDLNAMARAEELMDKGYKRLTTFETKEKGYEWFGGVPAHEGLTAYGLLQFTDMKRLGCNVDPDMLERTQAWMLNRRDGNGGFNLSARGFGYGRADAAITNAYIVYSLAEAGNKELKKEMDQVFLASENSSDPYQLALTTNALFASGDKDRGQTCLTKLLKLQADNGSWTGTRHSVTYSTGQALQLETTALAVLAILKADQKPMQQLQKGVKFLLQSRNGYGSFGSTQATLLTLKALTAYARFSKRTSEDGTVQLYVESKKAGEKSYLANQTGEIQINQLEKHFEKPGNYRVKVQYQKTSNPLPYSMALNYYSNLPPSSPDCKVRLETDLRAAEAVVGSTVRYQVKLKNEKAEGLPMTLALIGIPAGMSVQPWQLKELQERKVIDYYEITGNRLVCYFRDMAPSEEVEVNLDLKAEFPGTFESPASAAYLYYTNEHKYWVAGTKISIKAE</sequence>
<dbReference type="InterPro" id="IPR008969">
    <property type="entry name" value="CarboxyPept-like_regulatory"/>
</dbReference>
<evidence type="ECO:0000256" key="2">
    <source>
        <dbReference type="ARBA" id="ARBA00022729"/>
    </source>
</evidence>
<dbReference type="GO" id="GO:0004866">
    <property type="term" value="F:endopeptidase inhibitor activity"/>
    <property type="evidence" value="ECO:0007669"/>
    <property type="project" value="InterPro"/>
</dbReference>